<dbReference type="PANTHER" id="PTHR23157:SF24">
    <property type="entry name" value="GOLGIN SUBFAMILY A MEMBER 1"/>
    <property type="match status" value="1"/>
</dbReference>
<dbReference type="InterPro" id="IPR051952">
    <property type="entry name" value="Golgi-autophagy_related"/>
</dbReference>
<evidence type="ECO:0000313" key="6">
    <source>
        <dbReference type="Proteomes" id="UP000678393"/>
    </source>
</evidence>
<dbReference type="Proteomes" id="UP000678393">
    <property type="component" value="Unassembled WGS sequence"/>
</dbReference>
<dbReference type="PANTHER" id="PTHR23157">
    <property type="entry name" value="GRIP AND COILED-COIL DOMAIN-CONTAINING PROTEIN 1"/>
    <property type="match status" value="1"/>
</dbReference>
<accession>A0A8S3ZPI2</accession>
<evidence type="ECO:0000256" key="2">
    <source>
        <dbReference type="SAM" id="Coils"/>
    </source>
</evidence>
<evidence type="ECO:0000259" key="4">
    <source>
        <dbReference type="PROSITE" id="PS50913"/>
    </source>
</evidence>
<dbReference type="Gene3D" id="1.10.220.60">
    <property type="entry name" value="GRIP domain"/>
    <property type="match status" value="1"/>
</dbReference>
<keyword evidence="6" id="KW-1185">Reference proteome</keyword>
<feature type="coiled-coil region" evidence="2">
    <location>
        <begin position="139"/>
        <end position="180"/>
    </location>
</feature>
<dbReference type="SUPFAM" id="SSF90257">
    <property type="entry name" value="Myosin rod fragments"/>
    <property type="match status" value="1"/>
</dbReference>
<feature type="coiled-coil region" evidence="2">
    <location>
        <begin position="496"/>
        <end position="523"/>
    </location>
</feature>
<dbReference type="Pfam" id="PF01465">
    <property type="entry name" value="GRIP"/>
    <property type="match status" value="1"/>
</dbReference>
<feature type="non-terminal residue" evidence="5">
    <location>
        <position position="757"/>
    </location>
</feature>
<feature type="compositionally biased region" description="Low complexity" evidence="3">
    <location>
        <begin position="650"/>
        <end position="667"/>
    </location>
</feature>
<dbReference type="SMART" id="SM00755">
    <property type="entry name" value="Grip"/>
    <property type="match status" value="1"/>
</dbReference>
<evidence type="ECO:0000256" key="1">
    <source>
        <dbReference type="ARBA" id="ARBA00023054"/>
    </source>
</evidence>
<name>A0A8S3ZPI2_9EUPU</name>
<keyword evidence="1 2" id="KW-0175">Coiled coil</keyword>
<comment type="caution">
    <text evidence="5">The sequence shown here is derived from an EMBL/GenBank/DDBJ whole genome shotgun (WGS) entry which is preliminary data.</text>
</comment>
<feature type="region of interest" description="Disordered" evidence="3">
    <location>
        <begin position="650"/>
        <end position="669"/>
    </location>
</feature>
<gene>
    <name evidence="5" type="ORF">CUNI_LOCUS17001</name>
</gene>
<proteinExistence type="predicted"/>
<feature type="coiled-coil region" evidence="2">
    <location>
        <begin position="1"/>
        <end position="96"/>
    </location>
</feature>
<sequence>KDEMAALLQRKSEQCKKLEGNISDLAALIKDKSKTIEKLEMALKQQEDITNRKLQEQKEEFEKYRDKLIEGYQNDKLQLEKEKNELLAKLAVAEEYRSRYFQQEEETDEYKGLATQQLSKVKHLLINTEAALADCQADLEAKTRQCHAAQVQVEKLTDELVPLRQKLTALESEIGKLKEENMERAELVTSLSRDKAAFDRRLDEMNSEMTEKHAYISQIQAQLAALDDEHKTLVRNSDLQRNKTSKLLEEKHDEIDALQDQIKTLQQRNLRLLSERVNMEQKLTETRLQLTEVKSTWSDKITQLEDQISHLNAKIVEDSEEYVASQKMAEQMKENFHKQIADLRNKLEDAEQRALENLELASSKDSHYEKQIEEMQRELNRQKLAATDNEELLRATITSLEAQLNDLQMVRKLLDDEAKSRLTVLADKDDSIRTLNQQIQHWETTATEQTKSYVNMLTQVRKINADLLKQLQSLKSSNSDSKLELQRMVELKSETIESMRKSESTLRQRLESLENRIEQNEISKAESGLYSDRIDEMNKTIFSLQTQLTEKTKVVKKQEQTLKDLRMTLQRELKIQSLPNDEAFDLTANNLSSTSPVMSRKYGSDSRLCPKHPEFQQYCQQQTSCQTSLQMSSSLLNSSSAAASSSSVSSGMVPSSCAGSPSAPSGATDALTAHTTSVKRDLNKDVNFLYLKHVVLKFMLSRESEAIQLIKAVSMLLDFTQQEQQLVRETLRWRMSWFGHRPPVGKSQTSKIIPPTL</sequence>
<dbReference type="OrthoDB" id="5848685at2759"/>
<dbReference type="AlphaFoldDB" id="A0A8S3ZPI2"/>
<feature type="domain" description="GRIP" evidence="4">
    <location>
        <begin position="681"/>
        <end position="730"/>
    </location>
</feature>
<organism evidence="5 6">
    <name type="scientific">Candidula unifasciata</name>
    <dbReference type="NCBI Taxonomy" id="100452"/>
    <lineage>
        <taxon>Eukaryota</taxon>
        <taxon>Metazoa</taxon>
        <taxon>Spiralia</taxon>
        <taxon>Lophotrochozoa</taxon>
        <taxon>Mollusca</taxon>
        <taxon>Gastropoda</taxon>
        <taxon>Heterobranchia</taxon>
        <taxon>Euthyneura</taxon>
        <taxon>Panpulmonata</taxon>
        <taxon>Eupulmonata</taxon>
        <taxon>Stylommatophora</taxon>
        <taxon>Helicina</taxon>
        <taxon>Helicoidea</taxon>
        <taxon>Geomitridae</taxon>
        <taxon>Candidula</taxon>
    </lineage>
</organism>
<feature type="coiled-coil region" evidence="2">
    <location>
        <begin position="216"/>
        <end position="417"/>
    </location>
</feature>
<evidence type="ECO:0000313" key="5">
    <source>
        <dbReference type="EMBL" id="CAG5131443.1"/>
    </source>
</evidence>
<reference evidence="5" key="1">
    <citation type="submission" date="2021-04" db="EMBL/GenBank/DDBJ databases">
        <authorList>
            <consortium name="Molecular Ecology Group"/>
        </authorList>
    </citation>
    <scope>NUCLEOTIDE SEQUENCE</scope>
</reference>
<protein>
    <recommendedName>
        <fullName evidence="4">GRIP domain-containing protein</fullName>
    </recommendedName>
</protein>
<dbReference type="PROSITE" id="PS50913">
    <property type="entry name" value="GRIP"/>
    <property type="match status" value="1"/>
</dbReference>
<dbReference type="GO" id="GO:0005794">
    <property type="term" value="C:Golgi apparatus"/>
    <property type="evidence" value="ECO:0007669"/>
    <property type="project" value="TreeGrafter"/>
</dbReference>
<dbReference type="EMBL" id="CAJHNH020004668">
    <property type="protein sequence ID" value="CAG5131443.1"/>
    <property type="molecule type" value="Genomic_DNA"/>
</dbReference>
<evidence type="ECO:0000256" key="3">
    <source>
        <dbReference type="SAM" id="MobiDB-lite"/>
    </source>
</evidence>
<dbReference type="InterPro" id="IPR000237">
    <property type="entry name" value="GRIP_dom"/>
</dbReference>